<dbReference type="PROSITE" id="PS51194">
    <property type="entry name" value="HELICASE_CTER"/>
    <property type="match status" value="1"/>
</dbReference>
<comment type="similarity">
    <text evidence="1">Belongs to the helicase family. RecQ subfamily.</text>
</comment>
<feature type="compositionally biased region" description="Basic and acidic residues" evidence="4">
    <location>
        <begin position="630"/>
        <end position="647"/>
    </location>
</feature>
<feature type="compositionally biased region" description="Basic and acidic residues" evidence="4">
    <location>
        <begin position="340"/>
        <end position="364"/>
    </location>
</feature>
<dbReference type="InterPro" id="IPR032284">
    <property type="entry name" value="RecQ_Zn-bd"/>
</dbReference>
<dbReference type="GO" id="GO:0005694">
    <property type="term" value="C:chromosome"/>
    <property type="evidence" value="ECO:0007669"/>
    <property type="project" value="TreeGrafter"/>
</dbReference>
<accession>A0A2C6L2E7</accession>
<feature type="compositionally biased region" description="Low complexity" evidence="4">
    <location>
        <begin position="555"/>
        <end position="575"/>
    </location>
</feature>
<evidence type="ECO:0000313" key="7">
    <source>
        <dbReference type="Proteomes" id="UP000221165"/>
    </source>
</evidence>
<dbReference type="SMART" id="SM00490">
    <property type="entry name" value="HELICc"/>
    <property type="match status" value="1"/>
</dbReference>
<dbReference type="GO" id="GO:0000724">
    <property type="term" value="P:double-strand break repair via homologous recombination"/>
    <property type="evidence" value="ECO:0007669"/>
    <property type="project" value="TreeGrafter"/>
</dbReference>
<dbReference type="InterPro" id="IPR027417">
    <property type="entry name" value="P-loop_NTPase"/>
</dbReference>
<dbReference type="Pfam" id="PF16124">
    <property type="entry name" value="RecQ_Zn_bind"/>
    <property type="match status" value="1"/>
</dbReference>
<comment type="catalytic activity">
    <reaction evidence="2">
        <text>Couples ATP hydrolysis with the unwinding of duplex DNA by translocating in the 3'-5' direction.</text>
        <dbReference type="EC" id="5.6.2.4"/>
    </reaction>
</comment>
<dbReference type="GO" id="GO:0043138">
    <property type="term" value="F:3'-5' DNA helicase activity"/>
    <property type="evidence" value="ECO:0007669"/>
    <property type="project" value="UniProtKB-EC"/>
</dbReference>
<feature type="compositionally biased region" description="Basic residues" evidence="4">
    <location>
        <begin position="798"/>
        <end position="809"/>
    </location>
</feature>
<dbReference type="GeneID" id="94427654"/>
<feature type="region of interest" description="Disordered" evidence="4">
    <location>
        <begin position="669"/>
        <end position="809"/>
    </location>
</feature>
<dbReference type="Proteomes" id="UP000221165">
    <property type="component" value="Unassembled WGS sequence"/>
</dbReference>
<feature type="compositionally biased region" description="Low complexity" evidence="4">
    <location>
        <begin position="481"/>
        <end position="491"/>
    </location>
</feature>
<dbReference type="Gene3D" id="3.40.50.300">
    <property type="entry name" value="P-loop containing nucleotide triphosphate hydrolases"/>
    <property type="match status" value="1"/>
</dbReference>
<dbReference type="InterPro" id="IPR001650">
    <property type="entry name" value="Helicase_C-like"/>
</dbReference>
<proteinExistence type="inferred from homology"/>
<evidence type="ECO:0000313" key="6">
    <source>
        <dbReference type="EMBL" id="PHJ21906.1"/>
    </source>
</evidence>
<dbReference type="PANTHER" id="PTHR13710:SF155">
    <property type="entry name" value="ATP-DEPENDENT DNA HELICASE Q-LIKE 3"/>
    <property type="match status" value="1"/>
</dbReference>
<evidence type="ECO:0000256" key="2">
    <source>
        <dbReference type="ARBA" id="ARBA00034617"/>
    </source>
</evidence>
<name>A0A2C6L2E7_9APIC</name>
<dbReference type="CDD" id="cd18794">
    <property type="entry name" value="SF2_C_RecQ"/>
    <property type="match status" value="1"/>
</dbReference>
<feature type="compositionally biased region" description="Basic and acidic residues" evidence="4">
    <location>
        <begin position="182"/>
        <end position="202"/>
    </location>
</feature>
<feature type="region of interest" description="Disordered" evidence="4">
    <location>
        <begin position="161"/>
        <end position="217"/>
    </location>
</feature>
<dbReference type="RefSeq" id="XP_067923585.1">
    <property type="nucleotide sequence ID" value="XM_068064443.1"/>
</dbReference>
<dbReference type="AlphaFoldDB" id="A0A2C6L2E7"/>
<evidence type="ECO:0000256" key="4">
    <source>
        <dbReference type="SAM" id="MobiDB-lite"/>
    </source>
</evidence>
<dbReference type="GO" id="GO:0005737">
    <property type="term" value="C:cytoplasm"/>
    <property type="evidence" value="ECO:0007669"/>
    <property type="project" value="TreeGrafter"/>
</dbReference>
<dbReference type="EC" id="5.6.2.4" evidence="3"/>
<feature type="region of interest" description="Disordered" evidence="4">
    <location>
        <begin position="478"/>
        <end position="509"/>
    </location>
</feature>
<feature type="compositionally biased region" description="Basic and acidic residues" evidence="4">
    <location>
        <begin position="706"/>
        <end position="743"/>
    </location>
</feature>
<feature type="compositionally biased region" description="Low complexity" evidence="4">
    <location>
        <begin position="669"/>
        <end position="679"/>
    </location>
</feature>
<feature type="compositionally biased region" description="Low complexity" evidence="4">
    <location>
        <begin position="744"/>
        <end position="756"/>
    </location>
</feature>
<organism evidence="6 7">
    <name type="scientific">Cystoisospora suis</name>
    <dbReference type="NCBI Taxonomy" id="483139"/>
    <lineage>
        <taxon>Eukaryota</taxon>
        <taxon>Sar</taxon>
        <taxon>Alveolata</taxon>
        <taxon>Apicomplexa</taxon>
        <taxon>Conoidasida</taxon>
        <taxon>Coccidia</taxon>
        <taxon>Eucoccidiorida</taxon>
        <taxon>Eimeriorina</taxon>
        <taxon>Sarcocystidae</taxon>
        <taxon>Cystoisospora</taxon>
    </lineage>
</organism>
<dbReference type="PANTHER" id="PTHR13710">
    <property type="entry name" value="DNA HELICASE RECQ FAMILY MEMBER"/>
    <property type="match status" value="1"/>
</dbReference>
<feature type="compositionally biased region" description="Basic and acidic residues" evidence="4">
    <location>
        <begin position="576"/>
        <end position="591"/>
    </location>
</feature>
<feature type="domain" description="Helicase C-terminal" evidence="5">
    <location>
        <begin position="16"/>
        <end position="166"/>
    </location>
</feature>
<sequence>MRGRGDDDEEDEEAWIMNDMCVEILKHHRGETGIIYCFKKVTCDEVAALLRRRGIKAQAYHAGLSDKHRQTLQSAWIEGSIQILVATVAFGLGVDNPKVRFVFHHTLPKTLEGYYQESGRCGRDGLPAHAILYYSLKDYERLRYITDQTFSEAKLYMSKKGKKSLGKNGKKKARTSLAQAPHDSKKEEQEEGEGRAMKRGETNEENEEEEEKETHLHFLEQQYKRDVSALRTMRRFCESHACRRRYILNYFGEEVREDKKEKRDRERDSLECKKDEKDRLGQDRETTEREELSPLIKREKKCEEDEKQDGLNKREKPRPSIKSEDPKAQRCPQNLGAEGGVRKDQMKEENKQPDEDMASLKENNEEISSSSPLENQKMKSLASHSSSSSYRCCDICEREKMPERGLQFRGGRRERTATDGCAALLRHHAVGFYRTSVLSQDSLSMKKRHFRKGGGLTAVVDEDEGGVLVSGTLEIEKNDLGRLSSSPPSSSSEEDEEESSRLKRKRRGSSYGDSFMFERKKNSFSSSFLQGQRNLSHLASKRESKVVYHATPTMTSTVRYGGTGGVSSSSLSRALDGTEERRKEKGSEGEKNASQSIGKRLIAPQGGGESRRERGISDAIRAQGLSAVMRELERQEQEAEEREKEESSSSSAFFKKNRLYGLKQKFFGGAAASSSISSGTKERESSSSFYSLNEKRKAFPLQSNARKKEEGGGGGLSKERRLGLVKEERNSFRSSRDMSKEHQSGNSLSCGPSSSLFKTATRMPSSHGLSKTALLSSLPATKDERSSGNKQENGGFVRVRKGVGLQKKK</sequence>
<evidence type="ECO:0000259" key="5">
    <source>
        <dbReference type="PROSITE" id="PS51194"/>
    </source>
</evidence>
<dbReference type="VEuPathDB" id="ToxoDB:CSUI_004250"/>
<comment type="caution">
    <text evidence="6">The sequence shown here is derived from an EMBL/GenBank/DDBJ whole genome shotgun (WGS) entry which is preliminary data.</text>
</comment>
<feature type="region of interest" description="Disordered" evidence="4">
    <location>
        <begin position="555"/>
        <end position="654"/>
    </location>
</feature>
<feature type="compositionally biased region" description="Polar residues" evidence="4">
    <location>
        <begin position="762"/>
        <end position="779"/>
    </location>
</feature>
<dbReference type="SUPFAM" id="SSF52540">
    <property type="entry name" value="P-loop containing nucleoside triphosphate hydrolases"/>
    <property type="match status" value="1"/>
</dbReference>
<dbReference type="GO" id="GO:0009378">
    <property type="term" value="F:four-way junction helicase activity"/>
    <property type="evidence" value="ECO:0007669"/>
    <property type="project" value="TreeGrafter"/>
</dbReference>
<evidence type="ECO:0000256" key="3">
    <source>
        <dbReference type="ARBA" id="ARBA00034808"/>
    </source>
</evidence>
<feature type="compositionally biased region" description="Basic residues" evidence="4">
    <location>
        <begin position="161"/>
        <end position="174"/>
    </location>
</feature>
<evidence type="ECO:0000256" key="1">
    <source>
        <dbReference type="ARBA" id="ARBA00005446"/>
    </source>
</evidence>
<dbReference type="EMBL" id="MIGC01001953">
    <property type="protein sequence ID" value="PHJ21906.1"/>
    <property type="molecule type" value="Genomic_DNA"/>
</dbReference>
<protein>
    <recommendedName>
        <fullName evidence="3">DNA 3'-5' helicase</fullName>
        <ecNumber evidence="3">5.6.2.4</ecNumber>
    </recommendedName>
</protein>
<gene>
    <name evidence="6" type="ORF">CSUI_004250</name>
</gene>
<dbReference type="OrthoDB" id="348441at2759"/>
<feature type="region of interest" description="Disordered" evidence="4">
    <location>
        <begin position="256"/>
        <end position="382"/>
    </location>
</feature>
<keyword evidence="7" id="KW-1185">Reference proteome</keyword>
<dbReference type="Pfam" id="PF00271">
    <property type="entry name" value="Helicase_C"/>
    <property type="match status" value="1"/>
</dbReference>
<reference evidence="6 7" key="1">
    <citation type="journal article" date="2017" name="Int. J. Parasitol.">
        <title>The genome of the protozoan parasite Cystoisospora suis and a reverse vaccinology approach to identify vaccine candidates.</title>
        <authorList>
            <person name="Palmieri N."/>
            <person name="Shrestha A."/>
            <person name="Ruttkowski B."/>
            <person name="Beck T."/>
            <person name="Vogl C."/>
            <person name="Tomley F."/>
            <person name="Blake D.P."/>
            <person name="Joachim A."/>
        </authorList>
    </citation>
    <scope>NUCLEOTIDE SEQUENCE [LARGE SCALE GENOMIC DNA]</scope>
    <source>
        <strain evidence="6 7">Wien I</strain>
    </source>
</reference>
<feature type="compositionally biased region" description="Basic and acidic residues" evidence="4">
    <location>
        <begin position="256"/>
        <end position="328"/>
    </location>
</feature>